<dbReference type="AlphaFoldDB" id="I4CC43"/>
<dbReference type="HOGENOM" id="CLU_2751268_0_0_7"/>
<proteinExistence type="predicted"/>
<dbReference type="KEGG" id="dti:Desti_4503"/>
<accession>I4CC43</accession>
<sequence>MRRRTACPGSGLPSVMTKHGAKKIRAAEHNISLIFWLELSGPLSLQKLCLLSCPHFGYDQPYYGDSTNQS</sequence>
<evidence type="ECO:0000313" key="2">
    <source>
        <dbReference type="Proteomes" id="UP000006055"/>
    </source>
</evidence>
<evidence type="ECO:0000313" key="1">
    <source>
        <dbReference type="EMBL" id="AFM27134.1"/>
    </source>
</evidence>
<gene>
    <name evidence="1" type="ordered locus">Desti_4503</name>
</gene>
<organism evidence="1 2">
    <name type="scientific">Desulfomonile tiedjei (strain ATCC 49306 / DSM 6799 / DCB-1)</name>
    <dbReference type="NCBI Taxonomy" id="706587"/>
    <lineage>
        <taxon>Bacteria</taxon>
        <taxon>Pseudomonadati</taxon>
        <taxon>Thermodesulfobacteriota</taxon>
        <taxon>Desulfomonilia</taxon>
        <taxon>Desulfomonilales</taxon>
        <taxon>Desulfomonilaceae</taxon>
        <taxon>Desulfomonile</taxon>
    </lineage>
</organism>
<protein>
    <submittedName>
        <fullName evidence="1">Uncharacterized protein</fullName>
    </submittedName>
</protein>
<reference evidence="2" key="1">
    <citation type="submission" date="2012-06" db="EMBL/GenBank/DDBJ databases">
        <title>Complete sequence of chromosome of Desulfomonile tiedjei DSM 6799.</title>
        <authorList>
            <person name="Lucas S."/>
            <person name="Copeland A."/>
            <person name="Lapidus A."/>
            <person name="Glavina del Rio T."/>
            <person name="Dalin E."/>
            <person name="Tice H."/>
            <person name="Bruce D."/>
            <person name="Goodwin L."/>
            <person name="Pitluck S."/>
            <person name="Peters L."/>
            <person name="Ovchinnikova G."/>
            <person name="Zeytun A."/>
            <person name="Lu M."/>
            <person name="Kyrpides N."/>
            <person name="Mavromatis K."/>
            <person name="Ivanova N."/>
            <person name="Brettin T."/>
            <person name="Detter J.C."/>
            <person name="Han C."/>
            <person name="Larimer F."/>
            <person name="Land M."/>
            <person name="Hauser L."/>
            <person name="Markowitz V."/>
            <person name="Cheng J.-F."/>
            <person name="Hugenholtz P."/>
            <person name="Woyke T."/>
            <person name="Wu D."/>
            <person name="Spring S."/>
            <person name="Schroeder M."/>
            <person name="Brambilla E."/>
            <person name="Klenk H.-P."/>
            <person name="Eisen J.A."/>
        </authorList>
    </citation>
    <scope>NUCLEOTIDE SEQUENCE [LARGE SCALE GENOMIC DNA]</scope>
    <source>
        <strain evidence="2">ATCC 49306 / DSM 6799 / DCB-1</strain>
    </source>
</reference>
<dbReference type="STRING" id="706587.Desti_4503"/>
<name>I4CC43_DESTA</name>
<keyword evidence="2" id="KW-1185">Reference proteome</keyword>
<dbReference type="EMBL" id="CP003360">
    <property type="protein sequence ID" value="AFM27134.1"/>
    <property type="molecule type" value="Genomic_DNA"/>
</dbReference>
<dbReference type="Proteomes" id="UP000006055">
    <property type="component" value="Chromosome"/>
</dbReference>